<comment type="caution">
    <text evidence="1">The sequence shown here is derived from an EMBL/GenBank/DDBJ whole genome shotgun (WGS) entry which is preliminary data.</text>
</comment>
<reference evidence="1 2" key="1">
    <citation type="submission" date="2018-05" db="EMBL/GenBank/DDBJ databases">
        <title>Comparative genomic sequence analysis between strain HN4 and CCM 8460T (Falsochrobactrum ovis) will provide more evidence to prove that HN4 is a new species of Falsochrobactrum.</title>
        <authorList>
            <person name="Lyu W."/>
            <person name="Sun L."/>
            <person name="Yao L."/>
        </authorList>
    </citation>
    <scope>NUCLEOTIDE SEQUENCE [LARGE SCALE GENOMIC DNA]</scope>
    <source>
        <strain evidence="1 2">HN4</strain>
    </source>
</reference>
<protein>
    <submittedName>
        <fullName evidence="1">Uncharacterized protein</fullName>
    </submittedName>
</protein>
<proteinExistence type="predicted"/>
<evidence type="ECO:0000313" key="2">
    <source>
        <dbReference type="Proteomes" id="UP000245865"/>
    </source>
</evidence>
<dbReference type="EMBL" id="QGDB01000004">
    <property type="protein sequence ID" value="PWL17396.1"/>
    <property type="molecule type" value="Genomic_DNA"/>
</dbReference>
<organism evidence="1 2">
    <name type="scientific">Falsochrobactrum shanghaiense</name>
    <dbReference type="NCBI Taxonomy" id="2201899"/>
    <lineage>
        <taxon>Bacteria</taxon>
        <taxon>Pseudomonadati</taxon>
        <taxon>Pseudomonadota</taxon>
        <taxon>Alphaproteobacteria</taxon>
        <taxon>Hyphomicrobiales</taxon>
        <taxon>Brucellaceae</taxon>
        <taxon>Falsochrobactrum</taxon>
    </lineage>
</organism>
<keyword evidence="2" id="KW-1185">Reference proteome</keyword>
<dbReference type="Proteomes" id="UP000245865">
    <property type="component" value="Unassembled WGS sequence"/>
</dbReference>
<sequence length="297" mass="32252">MGSCGFERGAVIFQEKCIREMTLALTSPLVATFNKTVDAHGAVAPQSIVSTGNGIFYLALDGFYRYGTPPTPIGVERVDETFLDDIALSELYQVFGSADPVRKIVYWAYRSKGNPIEYSYDKVLCYHYGIDKWSLLKPGTIMTGLVRATTPGYTLDSLTALGYTLDDLPFSLDSRAWAAGAPSLAAFDTQYRMGFFSGKPLGATLATGAVELSKGRRTFVSGWRPLCDAPKINGRVGALDRAGGATNWKPVYPTNRTGLIPARASGRFHAFEIDIPADQDWSHCHGVDPVGKAEGQQ</sequence>
<dbReference type="AlphaFoldDB" id="A0A316J7S4"/>
<gene>
    <name evidence="1" type="ORF">DKP76_11500</name>
</gene>
<name>A0A316J7S4_9HYPH</name>
<evidence type="ECO:0000313" key="1">
    <source>
        <dbReference type="EMBL" id="PWL17396.1"/>
    </source>
</evidence>
<accession>A0A316J7S4</accession>